<keyword evidence="1" id="KW-0812">Transmembrane</keyword>
<reference evidence="2 3" key="1">
    <citation type="submission" date="2016-08" db="EMBL/GenBank/DDBJ databases">
        <title>Evolution of the type three secretion system and type three effector repertoires in Xanthomonas.</title>
        <authorList>
            <person name="Merda D."/>
            <person name="Briand M."/>
            <person name="Bosis E."/>
            <person name="Rousseau C."/>
            <person name="Portier P."/>
            <person name="Jacques M.-A."/>
            <person name="Fischer-Le Saux M."/>
        </authorList>
    </citation>
    <scope>NUCLEOTIDE SEQUENCE [LARGE SCALE GENOMIC DNA]</scope>
    <source>
        <strain evidence="2 3">CFBP 7645</strain>
    </source>
</reference>
<proteinExistence type="predicted"/>
<evidence type="ECO:0000313" key="2">
    <source>
        <dbReference type="EMBL" id="PPU05895.1"/>
    </source>
</evidence>
<dbReference type="Proteomes" id="UP000239204">
    <property type="component" value="Unassembled WGS sequence"/>
</dbReference>
<evidence type="ECO:0000256" key="1">
    <source>
        <dbReference type="SAM" id="Phobius"/>
    </source>
</evidence>
<keyword evidence="1" id="KW-1133">Transmembrane helix</keyword>
<evidence type="ECO:0000313" key="3">
    <source>
        <dbReference type="Proteomes" id="UP000239204"/>
    </source>
</evidence>
<sequence>MNHDPLDPYATDDAALSARLRALPQQRQPPAQVWERIAPALTPHATVVALQPRRRRAWVWPAFGVALAAALAVVAIVPGLDRSTQAPAPASARPAGLVVQAQAMAGQYQQAIDAVPVQQVPADLRPALAELDQSAQAIHAAIAQSPRSAFLLSQLQRTYAKRLQLTRLASQGEASFPS</sequence>
<organism evidence="2 3">
    <name type="scientific">Xanthomonas arboricola</name>
    <dbReference type="NCBI Taxonomy" id="56448"/>
    <lineage>
        <taxon>Bacteria</taxon>
        <taxon>Pseudomonadati</taxon>
        <taxon>Pseudomonadota</taxon>
        <taxon>Gammaproteobacteria</taxon>
        <taxon>Lysobacterales</taxon>
        <taxon>Lysobacteraceae</taxon>
        <taxon>Xanthomonas</taxon>
    </lineage>
</organism>
<feature type="transmembrane region" description="Helical" evidence="1">
    <location>
        <begin position="58"/>
        <end position="80"/>
    </location>
</feature>
<dbReference type="EMBL" id="MIGY01000003">
    <property type="protein sequence ID" value="PPU05895.1"/>
    <property type="molecule type" value="Genomic_DNA"/>
</dbReference>
<comment type="caution">
    <text evidence="2">The sequence shown here is derived from an EMBL/GenBank/DDBJ whole genome shotgun (WGS) entry which is preliminary data.</text>
</comment>
<protein>
    <submittedName>
        <fullName evidence="2">Uncharacterized protein</fullName>
    </submittedName>
</protein>
<accession>A0A2S7A9S3</accession>
<gene>
    <name evidence="2" type="ORF">XarjCFBP7645_14925</name>
</gene>
<dbReference type="RefSeq" id="WP_104538165.1">
    <property type="nucleotide sequence ID" value="NZ_MIGY01000003.1"/>
</dbReference>
<dbReference type="AlphaFoldDB" id="A0A2S7A9S3"/>
<name>A0A2S7A9S3_9XANT</name>
<keyword evidence="1" id="KW-0472">Membrane</keyword>